<organism evidence="1">
    <name type="scientific">Timema poppense</name>
    <name type="common">Walking stick</name>
    <dbReference type="NCBI Taxonomy" id="170557"/>
    <lineage>
        <taxon>Eukaryota</taxon>
        <taxon>Metazoa</taxon>
        <taxon>Ecdysozoa</taxon>
        <taxon>Arthropoda</taxon>
        <taxon>Hexapoda</taxon>
        <taxon>Insecta</taxon>
        <taxon>Pterygota</taxon>
        <taxon>Neoptera</taxon>
        <taxon>Polyneoptera</taxon>
        <taxon>Phasmatodea</taxon>
        <taxon>Timematodea</taxon>
        <taxon>Timematoidea</taxon>
        <taxon>Timematidae</taxon>
        <taxon>Timema</taxon>
    </lineage>
</organism>
<proteinExistence type="predicted"/>
<dbReference type="AlphaFoldDB" id="A0A7R9D973"/>
<dbReference type="EMBL" id="OD004761">
    <property type="protein sequence ID" value="CAD7410447.1"/>
    <property type="molecule type" value="Genomic_DNA"/>
</dbReference>
<name>A0A7R9D973_TIMPO</name>
<sequence length="68" mass="7861">MAAESEVKSGVSRRKSSQSITFCIKQERNALFKKVSTILQKPEIERTDEEKEVLRSCSELVKEVNQRF</sequence>
<evidence type="ECO:0000313" key="1">
    <source>
        <dbReference type="EMBL" id="CAD7410447.1"/>
    </source>
</evidence>
<gene>
    <name evidence="1" type="ORF">TPSB3V08_LOCUS7347</name>
</gene>
<reference evidence="1" key="1">
    <citation type="submission" date="2020-11" db="EMBL/GenBank/DDBJ databases">
        <authorList>
            <person name="Tran Van P."/>
        </authorList>
    </citation>
    <scope>NUCLEOTIDE SEQUENCE</scope>
</reference>
<protein>
    <submittedName>
        <fullName evidence="1">Uncharacterized protein</fullName>
    </submittedName>
</protein>
<accession>A0A7R9D973</accession>